<dbReference type="Pfam" id="PF03221">
    <property type="entry name" value="HTH_Tnp_Tc5"/>
    <property type="match status" value="1"/>
</dbReference>
<comment type="caution">
    <text evidence="5">The sequence shown here is derived from an EMBL/GenBank/DDBJ whole genome shotgun (WGS) entry which is preliminary data.</text>
</comment>
<reference evidence="5 6" key="1">
    <citation type="submission" date="2018-11" db="EMBL/GenBank/DDBJ databases">
        <title>Genome sequence of Apiotrichum porosum DSM 27194.</title>
        <authorList>
            <person name="Aliyu H."/>
            <person name="Gorte O."/>
            <person name="Ochsenreither K."/>
        </authorList>
    </citation>
    <scope>NUCLEOTIDE SEQUENCE [LARGE SCALE GENOMIC DNA]</scope>
    <source>
        <strain evidence="5 6">DSM 27194</strain>
    </source>
</reference>
<dbReference type="GeneID" id="39592306"/>
<dbReference type="InterPro" id="IPR050863">
    <property type="entry name" value="CenT-Element_Derived"/>
</dbReference>
<feature type="compositionally biased region" description="Polar residues" evidence="3">
    <location>
        <begin position="166"/>
        <end position="193"/>
    </location>
</feature>
<dbReference type="GO" id="GO:0005634">
    <property type="term" value="C:nucleus"/>
    <property type="evidence" value="ECO:0007669"/>
    <property type="project" value="TreeGrafter"/>
</dbReference>
<dbReference type="GO" id="GO:0003677">
    <property type="term" value="F:DNA binding"/>
    <property type="evidence" value="ECO:0007669"/>
    <property type="project" value="UniProtKB-KW"/>
</dbReference>
<dbReference type="Gene3D" id="1.10.10.60">
    <property type="entry name" value="Homeodomain-like"/>
    <property type="match status" value="2"/>
</dbReference>
<evidence type="ECO:0000259" key="4">
    <source>
        <dbReference type="PROSITE" id="PS51253"/>
    </source>
</evidence>
<keyword evidence="1" id="KW-0238">DNA-binding</keyword>
<evidence type="ECO:0000256" key="3">
    <source>
        <dbReference type="SAM" id="MobiDB-lite"/>
    </source>
</evidence>
<sequence>MTAQIATANYYVPAPEAHEEVDFMTMFTNQNDDNAPHHDMSSQHQQHQYAMAAPSLPATTVQQPLQAYHGAAMSAATTTATTMLHNNGQWMQHHMTSPYPAMDMYNPALGQQFVPAQVSAPVAQYVEPAVALPSNRPASAPMATSAFSAFTQAAVSTPPAAPASSDSGVKSSPAATATSPVTGSTASPTSGRTSPVAGATAEGIVAAAAAAATAAVDGNNETRQVRRKRKLTPEDKRRICEIYRNSQGKIRQEDIAKEYSVDRSTISKILNQEERWLDPEQPNASSLLARRPGGRYPAIEEEMHRWLDDAVMHGREVRDAEAREEALKIGLRLGHPHFQASSKWWDGVKRRRIEEGRAMPTTRRPQPIVMPGLVRSYSAMAVDAIPRQAFPGVAGPSQHHYSMMDHSHMLPAGMVPMPMTYAVRARSQSSPQVMAGYAAQPSSFGPAPRQRHSPERHSPVTPLSRNRSYTGSAGSPNSAGRPSPLHRGGSSQGRPSPHMRLGASAFGLTPVRHEAPAALTMTATDLAPAAEIATPTHHAGPPPPSLSPLSVSTSDDINTAATATLSPSTPLTPAQASFATIPMPTDCVDLGMQQYTACDPNHASMVYMTQPMVCYPGQQVMQPVYPGYEYVQPQW</sequence>
<feature type="region of interest" description="Disordered" evidence="3">
    <location>
        <begin position="533"/>
        <end position="553"/>
    </location>
</feature>
<feature type="compositionally biased region" description="Polar residues" evidence="3">
    <location>
        <begin position="461"/>
        <end position="480"/>
    </location>
</feature>
<dbReference type="SUPFAM" id="SSF46689">
    <property type="entry name" value="Homeodomain-like"/>
    <property type="match status" value="2"/>
</dbReference>
<feature type="domain" description="HTH CENPB-type" evidence="4">
    <location>
        <begin position="287"/>
        <end position="358"/>
    </location>
</feature>
<keyword evidence="2" id="KW-0539">Nucleus</keyword>
<evidence type="ECO:0000313" key="5">
    <source>
        <dbReference type="EMBL" id="RSH82768.1"/>
    </source>
</evidence>
<dbReference type="AlphaFoldDB" id="A0A427XV50"/>
<dbReference type="EMBL" id="RSCE01000005">
    <property type="protein sequence ID" value="RSH82768.1"/>
    <property type="molecule type" value="Genomic_DNA"/>
</dbReference>
<name>A0A427XV50_9TREE</name>
<dbReference type="PANTHER" id="PTHR19303">
    <property type="entry name" value="TRANSPOSON"/>
    <property type="match status" value="1"/>
</dbReference>
<evidence type="ECO:0000313" key="6">
    <source>
        <dbReference type="Proteomes" id="UP000279236"/>
    </source>
</evidence>
<dbReference type="InterPro" id="IPR007889">
    <property type="entry name" value="HTH_Psq"/>
</dbReference>
<accession>A0A427XV50</accession>
<feature type="region of interest" description="Disordered" evidence="3">
    <location>
        <begin position="157"/>
        <end position="196"/>
    </location>
</feature>
<protein>
    <recommendedName>
        <fullName evidence="4">HTH CENPB-type domain-containing protein</fullName>
    </recommendedName>
</protein>
<feature type="region of interest" description="Disordered" evidence="3">
    <location>
        <begin position="213"/>
        <end position="232"/>
    </location>
</feature>
<feature type="region of interest" description="Disordered" evidence="3">
    <location>
        <begin position="432"/>
        <end position="502"/>
    </location>
</feature>
<dbReference type="OrthoDB" id="9909311at2759"/>
<proteinExistence type="predicted"/>
<dbReference type="PANTHER" id="PTHR19303:SF70">
    <property type="entry name" value="HTH CENPB-TYPE DOMAIN-CONTAINING PROTEIN"/>
    <property type="match status" value="1"/>
</dbReference>
<dbReference type="Pfam" id="PF04218">
    <property type="entry name" value="CENP-B_N"/>
    <property type="match status" value="1"/>
</dbReference>
<dbReference type="InterPro" id="IPR006600">
    <property type="entry name" value="HTH_CenpB_DNA-bd_dom"/>
</dbReference>
<evidence type="ECO:0000256" key="2">
    <source>
        <dbReference type="ARBA" id="ARBA00023242"/>
    </source>
</evidence>
<dbReference type="STRING" id="105984.A0A427XV50"/>
<dbReference type="Proteomes" id="UP000279236">
    <property type="component" value="Unassembled WGS sequence"/>
</dbReference>
<dbReference type="InterPro" id="IPR009057">
    <property type="entry name" value="Homeodomain-like_sf"/>
</dbReference>
<organism evidence="5 6">
    <name type="scientific">Apiotrichum porosum</name>
    <dbReference type="NCBI Taxonomy" id="105984"/>
    <lineage>
        <taxon>Eukaryota</taxon>
        <taxon>Fungi</taxon>
        <taxon>Dikarya</taxon>
        <taxon>Basidiomycota</taxon>
        <taxon>Agaricomycotina</taxon>
        <taxon>Tremellomycetes</taxon>
        <taxon>Trichosporonales</taxon>
        <taxon>Trichosporonaceae</taxon>
        <taxon>Apiotrichum</taxon>
    </lineage>
</organism>
<evidence type="ECO:0000256" key="1">
    <source>
        <dbReference type="ARBA" id="ARBA00023125"/>
    </source>
</evidence>
<gene>
    <name evidence="5" type="ORF">EHS24_007763</name>
</gene>
<dbReference type="PROSITE" id="PS51253">
    <property type="entry name" value="HTH_CENPB"/>
    <property type="match status" value="1"/>
</dbReference>
<dbReference type="RefSeq" id="XP_028477000.1">
    <property type="nucleotide sequence ID" value="XM_028623107.1"/>
</dbReference>
<keyword evidence="6" id="KW-1185">Reference proteome</keyword>